<evidence type="ECO:0000313" key="3">
    <source>
        <dbReference type="EMBL" id="WXA93083.1"/>
    </source>
</evidence>
<dbReference type="PROSITE" id="PS51257">
    <property type="entry name" value="PROKAR_LIPOPROTEIN"/>
    <property type="match status" value="1"/>
</dbReference>
<reference evidence="3 4" key="1">
    <citation type="submission" date="2021-12" db="EMBL/GenBank/DDBJ databases">
        <title>Discovery of the Pendulisporaceae a myxobacterial family with distinct sporulation behavior and unique specialized metabolism.</title>
        <authorList>
            <person name="Garcia R."/>
            <person name="Popoff A."/>
            <person name="Bader C.D."/>
            <person name="Loehr J."/>
            <person name="Walesch S."/>
            <person name="Walt C."/>
            <person name="Boldt J."/>
            <person name="Bunk B."/>
            <person name="Haeckl F.J.F.P.J."/>
            <person name="Gunesch A.P."/>
            <person name="Birkelbach J."/>
            <person name="Nuebel U."/>
            <person name="Pietschmann T."/>
            <person name="Bach T."/>
            <person name="Mueller R."/>
        </authorList>
    </citation>
    <scope>NUCLEOTIDE SEQUENCE [LARGE SCALE GENOMIC DNA]</scope>
    <source>
        <strain evidence="3 4">MSr12523</strain>
    </source>
</reference>
<evidence type="ECO:0000313" key="4">
    <source>
        <dbReference type="Proteomes" id="UP001379533"/>
    </source>
</evidence>
<organism evidence="3 4">
    <name type="scientific">Pendulispora brunnea</name>
    <dbReference type="NCBI Taxonomy" id="2905690"/>
    <lineage>
        <taxon>Bacteria</taxon>
        <taxon>Pseudomonadati</taxon>
        <taxon>Myxococcota</taxon>
        <taxon>Myxococcia</taxon>
        <taxon>Myxococcales</taxon>
        <taxon>Sorangiineae</taxon>
        <taxon>Pendulisporaceae</taxon>
        <taxon>Pendulispora</taxon>
    </lineage>
</organism>
<feature type="region of interest" description="Disordered" evidence="1">
    <location>
        <begin position="91"/>
        <end position="113"/>
    </location>
</feature>
<protein>
    <recommendedName>
        <fullName evidence="5">Dickkopf N-terminal cysteine-rich domain-containing protein</fullName>
    </recommendedName>
</protein>
<dbReference type="RefSeq" id="WP_394843682.1">
    <property type="nucleotide sequence ID" value="NZ_CP089982.1"/>
</dbReference>
<keyword evidence="4" id="KW-1185">Reference proteome</keyword>
<accession>A0ABZ2K6T5</accession>
<sequence>MSSPSPREKRFALCAALAAVVAAVAVGCAATGSVSDMGGNGSDPGSFGPPPYALPDSADGGDGAAAVQRGNALCHAEAFACYPDGTRSDTCNDDAGPSDSTEDAGVPPPPQDKLACRVRSGGTTCLPAGKGEANQACTKAADCAAGFECVASGTQGFCRHYCCDGRTSCTDKNAFCDIQMTKDAKESVAVPVCMPVRQCDLLEVNRQCSLLDEDCSIVDENEGTTSCVTVGPARVGEDCSSTHCGRGLACLGQSGQRKCYQLCKKNDPSACAPNERCVGSAPLFQDSNIGTCSSR</sequence>
<proteinExistence type="predicted"/>
<dbReference type="EMBL" id="CP089982">
    <property type="protein sequence ID" value="WXA93083.1"/>
    <property type="molecule type" value="Genomic_DNA"/>
</dbReference>
<dbReference type="Proteomes" id="UP001379533">
    <property type="component" value="Chromosome"/>
</dbReference>
<evidence type="ECO:0000256" key="1">
    <source>
        <dbReference type="SAM" id="MobiDB-lite"/>
    </source>
</evidence>
<evidence type="ECO:0008006" key="5">
    <source>
        <dbReference type="Google" id="ProtNLM"/>
    </source>
</evidence>
<evidence type="ECO:0000256" key="2">
    <source>
        <dbReference type="SAM" id="SignalP"/>
    </source>
</evidence>
<feature type="chain" id="PRO_5045742157" description="Dickkopf N-terminal cysteine-rich domain-containing protein" evidence="2">
    <location>
        <begin position="30"/>
        <end position="295"/>
    </location>
</feature>
<gene>
    <name evidence="3" type="ORF">LZC95_42365</name>
</gene>
<keyword evidence="2" id="KW-0732">Signal</keyword>
<feature type="region of interest" description="Disordered" evidence="1">
    <location>
        <begin position="37"/>
        <end position="64"/>
    </location>
</feature>
<feature type="signal peptide" evidence="2">
    <location>
        <begin position="1"/>
        <end position="29"/>
    </location>
</feature>
<name>A0ABZ2K6T5_9BACT</name>